<dbReference type="Proteomes" id="UP000320762">
    <property type="component" value="Unassembled WGS sequence"/>
</dbReference>
<dbReference type="Pfam" id="PF14559">
    <property type="entry name" value="TPR_19"/>
    <property type="match status" value="1"/>
</dbReference>
<dbReference type="SMART" id="SM00028">
    <property type="entry name" value="TPR"/>
    <property type="match status" value="14"/>
</dbReference>
<dbReference type="InterPro" id="IPR011990">
    <property type="entry name" value="TPR-like_helical_dom_sf"/>
</dbReference>
<dbReference type="GO" id="GO:0055087">
    <property type="term" value="C:Ski complex"/>
    <property type="evidence" value="ECO:0007669"/>
    <property type="project" value="InterPro"/>
</dbReference>
<keyword evidence="2 3" id="KW-0802">TPR repeat</keyword>
<name>A0A550CY16_9AGAR</name>
<evidence type="ECO:0008006" key="6">
    <source>
        <dbReference type="Google" id="ProtNLM"/>
    </source>
</evidence>
<dbReference type="PROSITE" id="PS50005">
    <property type="entry name" value="TPR"/>
    <property type="match status" value="4"/>
</dbReference>
<dbReference type="EMBL" id="VDMD01000001">
    <property type="protein sequence ID" value="TRM69696.1"/>
    <property type="molecule type" value="Genomic_DNA"/>
</dbReference>
<organism evidence="4 5">
    <name type="scientific">Schizophyllum amplum</name>
    <dbReference type="NCBI Taxonomy" id="97359"/>
    <lineage>
        <taxon>Eukaryota</taxon>
        <taxon>Fungi</taxon>
        <taxon>Dikarya</taxon>
        <taxon>Basidiomycota</taxon>
        <taxon>Agaricomycotina</taxon>
        <taxon>Agaricomycetes</taxon>
        <taxon>Agaricomycetidae</taxon>
        <taxon>Agaricales</taxon>
        <taxon>Schizophyllaceae</taxon>
        <taxon>Schizophyllum</taxon>
    </lineage>
</organism>
<feature type="repeat" description="TPR" evidence="3">
    <location>
        <begin position="665"/>
        <end position="698"/>
    </location>
</feature>
<evidence type="ECO:0000313" key="4">
    <source>
        <dbReference type="EMBL" id="TRM69696.1"/>
    </source>
</evidence>
<dbReference type="OrthoDB" id="421075at2759"/>
<accession>A0A550CY16</accession>
<dbReference type="STRING" id="97359.A0A550CY16"/>
<feature type="repeat" description="TPR" evidence="3">
    <location>
        <begin position="982"/>
        <end position="1015"/>
    </location>
</feature>
<dbReference type="Pfam" id="PF13432">
    <property type="entry name" value="TPR_16"/>
    <property type="match status" value="3"/>
</dbReference>
<evidence type="ECO:0000313" key="5">
    <source>
        <dbReference type="Proteomes" id="UP000320762"/>
    </source>
</evidence>
<dbReference type="InterPro" id="IPR019734">
    <property type="entry name" value="TPR_rpt"/>
</dbReference>
<comment type="caution">
    <text evidence="4">The sequence shown here is derived from an EMBL/GenBank/DDBJ whole genome shotgun (WGS) entry which is preliminary data.</text>
</comment>
<keyword evidence="5" id="KW-1185">Reference proteome</keyword>
<gene>
    <name evidence="4" type="ORF">BD626DRAFT_391355</name>
</gene>
<dbReference type="PANTHER" id="PTHR15704:SF7">
    <property type="entry name" value="SUPERKILLER COMPLEX PROTEIN 3"/>
    <property type="match status" value="1"/>
</dbReference>
<dbReference type="Pfam" id="PF18833">
    <property type="entry name" value="TPR_22"/>
    <property type="match status" value="1"/>
</dbReference>
<feature type="repeat" description="TPR" evidence="3">
    <location>
        <begin position="699"/>
        <end position="732"/>
    </location>
</feature>
<dbReference type="InterPro" id="IPR040962">
    <property type="entry name" value="TPR_22"/>
</dbReference>
<dbReference type="PANTHER" id="PTHR15704">
    <property type="entry name" value="SUPERKILLER 3 PROTEIN-RELATED"/>
    <property type="match status" value="1"/>
</dbReference>
<dbReference type="AlphaFoldDB" id="A0A550CY16"/>
<feature type="repeat" description="TPR" evidence="3">
    <location>
        <begin position="1189"/>
        <end position="1222"/>
    </location>
</feature>
<evidence type="ECO:0000256" key="3">
    <source>
        <dbReference type="PROSITE-ProRule" id="PRU00339"/>
    </source>
</evidence>
<protein>
    <recommendedName>
        <fullName evidence="6">Superkiller protein 3</fullName>
    </recommendedName>
</protein>
<keyword evidence="1" id="KW-0677">Repeat</keyword>
<proteinExistence type="predicted"/>
<evidence type="ECO:0000256" key="1">
    <source>
        <dbReference type="ARBA" id="ARBA00022737"/>
    </source>
</evidence>
<sequence length="1256" mass="138809">MSSAFAKQKLKAARDALGKKKFEEAKNAASQVLEYESDNYNAHVFLGLACLELGEHDASEKAYRTAIELNAAQLLAWQGLSKFYEKTGAVDKYLDTLTKLADLHAKAGDAPKCAETLQKILDIRRDSGSRRQLVDALNLFLPGSPYYDAISSLPAPDYTNPEGNTIFYAQSAVHNSLPVLEEMVALLEKDEAEYLTREIDKRRTRLGAAGPEQLRKEVGREVWGSSKLPDLYNEIVNHPKTSDELRRETESQVLQYRRQYLFALPAGKDKNEVLGQVEELVKGAVVLQIADELAWNTYLELKDCSTVEDHGYDILRQYMRLFRTSSLGYMIRGYMLYSGIPLEEEEEEEANETPAVPSEGGDPFDIVMDAFATLSNSLLACRLMADIYLQEEDWAQASKISGSGIELVNRTEDNYGKKITKTRMGFNVALATSLVHLFPPKHHARALPILDDVLSQDADNVSALMGRAYILEATQKWNEAEECLSHVVSLLPDDIENGLRAKEEAAWCRSQQGQLELAADDLTAVKEILETLDGREADQARCLWRIGKCYWEMDAEHREKAYPNFIQALKKNPSYAPAFTSLGIYYSECATPRDPTRASKCFQKAFELDAREAEAGRRLAEAFADEGEWDLVEVVARRTIEGEGGLDAGVGASSAATKRFLPTNAWAWKAVGVVELVHRNYPSAIQSFQIALRAHPDDAQLWVRLGEAYGKAGRHAAAIKALERALQLDPNDWVCTYSIGDLQRQTGQYTEAAAAFEGILESQPAEVGVLAALAQTHLDLGRAEVLGGFAARAEESLAKAVITAMKVVREHPGFRAVAWKVIGDAAFTLSQRETFFDPHLVLSSLTDILSLLQDIRHERLEGIVQPPYIAESGSVAGVDAATIAVLAYDLRVDLNVAEKVARASAWFDLGAALRSWLTKLPSSSAIGEKAEKLALSCMTGALREEPANETYWMHLGDAHFTSQPKTAQHCYIRALDIDNKNVELWTRLGLLYMHHDDTQLANEALYRAQVLDPDYTLAWVGQAMVAVANDHQGDATTLLEHAVGLAADVVRCLTYSYLYYAHRTYGALRAKYGGITNPDFVLPIFHVLERYLQRRTNDPTGLHLSALVHEALGHLDRGAALAGRAVELLEASYEETEDSSVERQYTIAISNRARMQLALGAPEEAAAGWETASGLLEEGDGPEVSALRVQAEFGMGLARMQLGEVEYALEAFQRALEAAGDDLVLRGHVAVLMAQALWSVGTEEGRESAKAQLLDW</sequence>
<dbReference type="GO" id="GO:0006401">
    <property type="term" value="P:RNA catabolic process"/>
    <property type="evidence" value="ECO:0007669"/>
    <property type="project" value="InterPro"/>
</dbReference>
<dbReference type="SUPFAM" id="SSF48452">
    <property type="entry name" value="TPR-like"/>
    <property type="match status" value="5"/>
</dbReference>
<dbReference type="Gene3D" id="1.25.40.10">
    <property type="entry name" value="Tetratricopeptide repeat domain"/>
    <property type="match status" value="6"/>
</dbReference>
<evidence type="ECO:0000256" key="2">
    <source>
        <dbReference type="ARBA" id="ARBA00022803"/>
    </source>
</evidence>
<reference evidence="4 5" key="1">
    <citation type="journal article" date="2019" name="New Phytol.">
        <title>Comparative genomics reveals unique wood-decay strategies and fruiting body development in the Schizophyllaceae.</title>
        <authorList>
            <person name="Almasi E."/>
            <person name="Sahu N."/>
            <person name="Krizsan K."/>
            <person name="Balint B."/>
            <person name="Kovacs G.M."/>
            <person name="Kiss B."/>
            <person name="Cseklye J."/>
            <person name="Drula E."/>
            <person name="Henrissat B."/>
            <person name="Nagy I."/>
            <person name="Chovatia M."/>
            <person name="Adam C."/>
            <person name="LaButti K."/>
            <person name="Lipzen A."/>
            <person name="Riley R."/>
            <person name="Grigoriev I.V."/>
            <person name="Nagy L.G."/>
        </authorList>
    </citation>
    <scope>NUCLEOTIDE SEQUENCE [LARGE SCALE GENOMIC DNA]</scope>
    <source>
        <strain evidence="4 5">NL-1724</strain>
    </source>
</reference>
<dbReference type="PROSITE" id="PS50293">
    <property type="entry name" value="TPR_REGION"/>
    <property type="match status" value="1"/>
</dbReference>
<dbReference type="InterPro" id="IPR039226">
    <property type="entry name" value="Ski3/TTC37"/>
</dbReference>